<evidence type="ECO:0000313" key="3">
    <source>
        <dbReference type="Proteomes" id="UP000030103"/>
    </source>
</evidence>
<dbReference type="PANTHER" id="PTHR34818:SF1">
    <property type="entry name" value="PROTEIN BLI-3"/>
    <property type="match status" value="1"/>
</dbReference>
<dbReference type="RefSeq" id="WP_036873113.1">
    <property type="nucleotide sequence ID" value="NZ_JRFA01000009.1"/>
</dbReference>
<protein>
    <submittedName>
        <fullName evidence="2">General stress protein</fullName>
    </submittedName>
</protein>
<feature type="domain" description="General stress protein FMN-binding split barrel" evidence="1">
    <location>
        <begin position="10"/>
        <end position="155"/>
    </location>
</feature>
<evidence type="ECO:0000313" key="2">
    <source>
        <dbReference type="EMBL" id="KGN74832.1"/>
    </source>
</evidence>
<name>A0A0A2EB30_9PORP</name>
<accession>A0A0A2EB30</accession>
<gene>
    <name evidence="2" type="ORF">HQ47_02625</name>
</gene>
<sequence length="169" mass="19536">MSKENLIHREAINKLKEISEKARVCLFATNLKRLPIESRPMVLKECDEDGNLWFISGSHSKKNTDIEKDNRVQLFFTNKDSSEYLSVYGHAFIYKDRKTIEEKWSNMVKPWFESKEDPSVSIIRVAPLNSYYWNTKNGKIAGILSYAWATLTGKEDGVLDQNVEGDIKI</sequence>
<dbReference type="InterPro" id="IPR052917">
    <property type="entry name" value="Stress-Dev_Protein"/>
</dbReference>
<dbReference type="Proteomes" id="UP000030103">
    <property type="component" value="Unassembled WGS sequence"/>
</dbReference>
<keyword evidence="3" id="KW-1185">Reference proteome</keyword>
<dbReference type="EMBL" id="JRFA01000009">
    <property type="protein sequence ID" value="KGN74832.1"/>
    <property type="molecule type" value="Genomic_DNA"/>
</dbReference>
<dbReference type="AlphaFoldDB" id="A0A0A2EB30"/>
<dbReference type="OrthoDB" id="1432662at2"/>
<evidence type="ECO:0000259" key="1">
    <source>
        <dbReference type="Pfam" id="PF16242"/>
    </source>
</evidence>
<dbReference type="eggNOG" id="COG3871">
    <property type="taxonomic scope" value="Bacteria"/>
</dbReference>
<dbReference type="PANTHER" id="PTHR34818">
    <property type="entry name" value="PROTEIN BLI-3"/>
    <property type="match status" value="1"/>
</dbReference>
<dbReference type="SUPFAM" id="SSF50475">
    <property type="entry name" value="FMN-binding split barrel"/>
    <property type="match status" value="1"/>
</dbReference>
<dbReference type="STRING" id="28115.HQ47_02625"/>
<dbReference type="Pfam" id="PF16242">
    <property type="entry name" value="Pyrid_ox_like"/>
    <property type="match status" value="1"/>
</dbReference>
<dbReference type="InterPro" id="IPR038725">
    <property type="entry name" value="YdaG_split_barrel_FMN-bd"/>
</dbReference>
<proteinExistence type="predicted"/>
<dbReference type="Gene3D" id="2.30.110.10">
    <property type="entry name" value="Electron Transport, Fmn-binding Protein, Chain A"/>
    <property type="match status" value="1"/>
</dbReference>
<dbReference type="InterPro" id="IPR012349">
    <property type="entry name" value="Split_barrel_FMN-bd"/>
</dbReference>
<organism evidence="2 3">
    <name type="scientific">Porphyromonas macacae</name>
    <dbReference type="NCBI Taxonomy" id="28115"/>
    <lineage>
        <taxon>Bacteria</taxon>
        <taxon>Pseudomonadati</taxon>
        <taxon>Bacteroidota</taxon>
        <taxon>Bacteroidia</taxon>
        <taxon>Bacteroidales</taxon>
        <taxon>Porphyromonadaceae</taxon>
        <taxon>Porphyromonas</taxon>
    </lineage>
</organism>
<reference evidence="2 3" key="1">
    <citation type="submission" date="2014-09" db="EMBL/GenBank/DDBJ databases">
        <title>Draft Genome Sequence of Porphyromonas macacae COT-192_OH2859.</title>
        <authorList>
            <person name="Wallis C."/>
            <person name="Deusch O."/>
            <person name="O'Flynn C."/>
            <person name="Davis I."/>
            <person name="Horsfall A."/>
            <person name="Kirkwood N."/>
            <person name="Harris S."/>
            <person name="Eisen J.A."/>
            <person name="Coil D.A."/>
            <person name="Darling A.E."/>
            <person name="Jospin G."/>
            <person name="Alexiev A."/>
        </authorList>
    </citation>
    <scope>NUCLEOTIDE SEQUENCE [LARGE SCALE GENOMIC DNA]</scope>
    <source>
        <strain evidence="3">COT-192 OH2859</strain>
    </source>
</reference>
<comment type="caution">
    <text evidence="2">The sequence shown here is derived from an EMBL/GenBank/DDBJ whole genome shotgun (WGS) entry which is preliminary data.</text>
</comment>